<sequence>MKHKAIFVVIAYLINGFLSLVLYAAAFIILYLYFDSQNTGAVNIITQHAPIVNAGLFALLAAPLAVIPAYFINIKLGKFLIIKKNWILRINETDPTLQKLCYIALGIYFIPAVVLLFFQIFG</sequence>
<evidence type="ECO:0000256" key="1">
    <source>
        <dbReference type="SAM" id="Phobius"/>
    </source>
</evidence>
<comment type="caution">
    <text evidence="2">The sequence shown here is derived from an EMBL/GenBank/DDBJ whole genome shotgun (WGS) entry which is preliminary data.</text>
</comment>
<accession>A0A955LKH4</accession>
<dbReference type="AlphaFoldDB" id="A0A955LKH4"/>
<keyword evidence="1" id="KW-1133">Transmembrane helix</keyword>
<feature type="transmembrane region" description="Helical" evidence="1">
    <location>
        <begin position="100"/>
        <end position="121"/>
    </location>
</feature>
<name>A0A955LKH4_UNCKA</name>
<reference evidence="2" key="1">
    <citation type="submission" date="2020-04" db="EMBL/GenBank/DDBJ databases">
        <authorList>
            <person name="Zhang T."/>
        </authorList>
    </citation>
    <scope>NUCLEOTIDE SEQUENCE</scope>
    <source>
        <strain evidence="2">HKST-UBA03</strain>
    </source>
</reference>
<organism evidence="2 3">
    <name type="scientific">candidate division WWE3 bacterium</name>
    <dbReference type="NCBI Taxonomy" id="2053526"/>
    <lineage>
        <taxon>Bacteria</taxon>
        <taxon>Katanobacteria</taxon>
    </lineage>
</organism>
<evidence type="ECO:0000313" key="3">
    <source>
        <dbReference type="Proteomes" id="UP000751518"/>
    </source>
</evidence>
<proteinExistence type="predicted"/>
<dbReference type="Proteomes" id="UP000751518">
    <property type="component" value="Unassembled WGS sequence"/>
</dbReference>
<feature type="transmembrane region" description="Helical" evidence="1">
    <location>
        <begin position="7"/>
        <end position="34"/>
    </location>
</feature>
<gene>
    <name evidence="2" type="ORF">KC614_01475</name>
</gene>
<keyword evidence="1" id="KW-0472">Membrane</keyword>
<feature type="transmembrane region" description="Helical" evidence="1">
    <location>
        <begin position="54"/>
        <end position="74"/>
    </location>
</feature>
<reference evidence="2" key="2">
    <citation type="journal article" date="2021" name="Microbiome">
        <title>Successional dynamics and alternative stable states in a saline activated sludge microbial community over 9 years.</title>
        <authorList>
            <person name="Wang Y."/>
            <person name="Ye J."/>
            <person name="Ju F."/>
            <person name="Liu L."/>
            <person name="Boyd J.A."/>
            <person name="Deng Y."/>
            <person name="Parks D.H."/>
            <person name="Jiang X."/>
            <person name="Yin X."/>
            <person name="Woodcroft B.J."/>
            <person name="Tyson G.W."/>
            <person name="Hugenholtz P."/>
            <person name="Polz M.F."/>
            <person name="Zhang T."/>
        </authorList>
    </citation>
    <scope>NUCLEOTIDE SEQUENCE</scope>
    <source>
        <strain evidence="2">HKST-UBA03</strain>
    </source>
</reference>
<keyword evidence="1" id="KW-0812">Transmembrane</keyword>
<dbReference type="EMBL" id="JAGQKZ010000008">
    <property type="protein sequence ID" value="MCA9391859.1"/>
    <property type="molecule type" value="Genomic_DNA"/>
</dbReference>
<protein>
    <submittedName>
        <fullName evidence="2">Uncharacterized protein</fullName>
    </submittedName>
</protein>
<evidence type="ECO:0000313" key="2">
    <source>
        <dbReference type="EMBL" id="MCA9391859.1"/>
    </source>
</evidence>